<organism evidence="4 5">
    <name type="scientific">Marssonina brunnea f. sp. multigermtubi (strain MB_m1)</name>
    <name type="common">Marssonina leaf spot fungus</name>
    <dbReference type="NCBI Taxonomy" id="1072389"/>
    <lineage>
        <taxon>Eukaryota</taxon>
        <taxon>Fungi</taxon>
        <taxon>Dikarya</taxon>
        <taxon>Ascomycota</taxon>
        <taxon>Pezizomycotina</taxon>
        <taxon>Leotiomycetes</taxon>
        <taxon>Helotiales</taxon>
        <taxon>Drepanopezizaceae</taxon>
        <taxon>Drepanopeziza</taxon>
    </lineage>
</organism>
<evidence type="ECO:0000259" key="3">
    <source>
        <dbReference type="Pfam" id="PF23865"/>
    </source>
</evidence>
<evidence type="ECO:0000259" key="2">
    <source>
        <dbReference type="Pfam" id="PF22974"/>
    </source>
</evidence>
<keyword evidence="1" id="KW-0732">Signal</keyword>
<reference evidence="4 5" key="1">
    <citation type="journal article" date="2012" name="BMC Genomics">
        <title>Sequencing the genome of Marssonina brunnea reveals fungus-poplar co-evolution.</title>
        <authorList>
            <person name="Zhu S."/>
            <person name="Cao Y.-Z."/>
            <person name="Jiang C."/>
            <person name="Tan B.-Y."/>
            <person name="Wang Z."/>
            <person name="Feng S."/>
            <person name="Zhang L."/>
            <person name="Su X.-H."/>
            <person name="Brejova B."/>
            <person name="Vinar T."/>
            <person name="Xu M."/>
            <person name="Wang M.-X."/>
            <person name="Zhang S.-G."/>
            <person name="Huang M.-R."/>
            <person name="Wu R."/>
            <person name="Zhou Y."/>
        </authorList>
    </citation>
    <scope>NUCLEOTIDE SEQUENCE [LARGE SCALE GENOMIC DNA]</scope>
    <source>
        <strain evidence="4 5">MB_m1</strain>
    </source>
</reference>
<protein>
    <recommendedName>
        <fullName evidence="6">Isoamyl alcohol</fullName>
    </recommendedName>
</protein>
<dbReference type="InterPro" id="IPR054293">
    <property type="entry name" value="DUF7029"/>
</dbReference>
<dbReference type="InParanoid" id="K1XZX7"/>
<dbReference type="InterPro" id="IPR055647">
    <property type="entry name" value="DUF7223"/>
</dbReference>
<dbReference type="OrthoDB" id="160645at2759"/>
<dbReference type="OMA" id="IAETCEM"/>
<accession>K1XZX7</accession>
<evidence type="ECO:0000256" key="1">
    <source>
        <dbReference type="SAM" id="SignalP"/>
    </source>
</evidence>
<proteinExistence type="predicted"/>
<evidence type="ECO:0000313" key="4">
    <source>
        <dbReference type="EMBL" id="EKD18424.1"/>
    </source>
</evidence>
<dbReference type="AlphaFoldDB" id="K1XZX7"/>
<name>K1XZX7_MARBU</name>
<gene>
    <name evidence="4" type="ORF">MBM_03417</name>
</gene>
<dbReference type="EMBL" id="JH921433">
    <property type="protein sequence ID" value="EKD18424.1"/>
    <property type="molecule type" value="Genomic_DNA"/>
</dbReference>
<feature type="domain" description="DUF7223" evidence="3">
    <location>
        <begin position="271"/>
        <end position="422"/>
    </location>
</feature>
<dbReference type="Pfam" id="PF22974">
    <property type="entry name" value="DUF7029"/>
    <property type="match status" value="1"/>
</dbReference>
<dbReference type="KEGG" id="mbe:MBM_03417"/>
<dbReference type="GeneID" id="18759352"/>
<keyword evidence="5" id="KW-1185">Reference proteome</keyword>
<feature type="domain" description="DUF7029" evidence="2">
    <location>
        <begin position="89"/>
        <end position="186"/>
    </location>
</feature>
<dbReference type="Pfam" id="PF23865">
    <property type="entry name" value="DUF7223"/>
    <property type="match status" value="1"/>
</dbReference>
<feature type="signal peptide" evidence="1">
    <location>
        <begin position="1"/>
        <end position="21"/>
    </location>
</feature>
<dbReference type="HOGENOM" id="CLU_023307_0_0_1"/>
<sequence>MKSILNLSALLAIAAAGIASGWENNATKVVAPIDEEAVPDQPTEIFKPLPHKHVNKHDHNNLVPKKKTSFYYSTKSKNKTADAHITVNHTMKYPSVMLEDIAAITEVDCTPNSVKTTFNDTKVFERARAFWYNNHGPLVLVTNHLGDCDSELDRAFFIATSVKWDAKTLVAIAYARKADVSSIATQSEISFGDIAAGSLTPVKSKRSLDPSMSFSPTYSLSPNTTLFSQAPYVDIKAEKGLFASNVTLSGYLRYDWLGFKLKELYFDLDADFNADLVFSASVEAEFATSFEFAAPVVAQGIAVPGVLELGPMLEFSVGSDIGVSAAVDLSTEFKLDLAGANVHIDVMNKNNTAFSGWVPTYSASADLNVKAQAHFDPYAALTVQVAANAFGGLLDLSTGVVAKAEFENQFSISAEVAVDENGIENTTGTKNAGVCPHGIYLESEFLFSLDVFATEWYSASIVAFAEPFLEKCYSWDSHF</sequence>
<feature type="chain" id="PRO_5003853789" description="Isoamyl alcohol" evidence="1">
    <location>
        <begin position="22"/>
        <end position="479"/>
    </location>
</feature>
<evidence type="ECO:0008006" key="6">
    <source>
        <dbReference type="Google" id="ProtNLM"/>
    </source>
</evidence>
<evidence type="ECO:0000313" key="5">
    <source>
        <dbReference type="Proteomes" id="UP000006753"/>
    </source>
</evidence>
<dbReference type="Proteomes" id="UP000006753">
    <property type="component" value="Unassembled WGS sequence"/>
</dbReference>
<dbReference type="eggNOG" id="ENOG502SK56">
    <property type="taxonomic scope" value="Eukaryota"/>
</dbReference>